<gene>
    <name evidence="10" type="ORF">ACFQ21_19840</name>
</gene>
<evidence type="ECO:0000256" key="1">
    <source>
        <dbReference type="ARBA" id="ARBA00004651"/>
    </source>
</evidence>
<feature type="transmembrane region" description="Helical" evidence="7">
    <location>
        <begin position="55"/>
        <end position="75"/>
    </location>
</feature>
<reference evidence="11" key="1">
    <citation type="journal article" date="2019" name="Int. J. Syst. Evol. Microbiol.">
        <title>The Global Catalogue of Microorganisms (GCM) 10K type strain sequencing project: providing services to taxonomists for standard genome sequencing and annotation.</title>
        <authorList>
            <consortium name="The Broad Institute Genomics Platform"/>
            <consortium name="The Broad Institute Genome Sequencing Center for Infectious Disease"/>
            <person name="Wu L."/>
            <person name="Ma J."/>
        </authorList>
    </citation>
    <scope>NUCLEOTIDE SEQUENCE [LARGE SCALE GENOMIC DNA]</scope>
    <source>
        <strain evidence="11">CCUG 58938</strain>
    </source>
</reference>
<dbReference type="InterPro" id="IPR003439">
    <property type="entry name" value="ABC_transporter-like_ATP-bd"/>
</dbReference>
<dbReference type="PANTHER" id="PTHR43394">
    <property type="entry name" value="ATP-DEPENDENT PERMEASE MDL1, MITOCHONDRIAL"/>
    <property type="match status" value="1"/>
</dbReference>
<feature type="domain" description="ABC transporter" evidence="8">
    <location>
        <begin position="333"/>
        <end position="544"/>
    </location>
</feature>
<evidence type="ECO:0000256" key="5">
    <source>
        <dbReference type="ARBA" id="ARBA00022989"/>
    </source>
</evidence>
<feature type="transmembrane region" description="Helical" evidence="7">
    <location>
        <begin position="244"/>
        <end position="263"/>
    </location>
</feature>
<keyword evidence="4 10" id="KW-0067">ATP-binding</keyword>
<evidence type="ECO:0000259" key="9">
    <source>
        <dbReference type="PROSITE" id="PS50929"/>
    </source>
</evidence>
<feature type="transmembrane region" description="Helical" evidence="7">
    <location>
        <begin position="132"/>
        <end position="154"/>
    </location>
</feature>
<feature type="transmembrane region" description="Helical" evidence="7">
    <location>
        <begin position="160"/>
        <end position="176"/>
    </location>
</feature>
<evidence type="ECO:0000313" key="11">
    <source>
        <dbReference type="Proteomes" id="UP001597112"/>
    </source>
</evidence>
<dbReference type="PROSITE" id="PS00211">
    <property type="entry name" value="ABC_TRANSPORTER_1"/>
    <property type="match status" value="1"/>
</dbReference>
<comment type="subcellular location">
    <subcellularLocation>
        <location evidence="1">Cell membrane</location>
        <topology evidence="1">Multi-pass membrane protein</topology>
    </subcellularLocation>
</comment>
<dbReference type="SUPFAM" id="SSF90123">
    <property type="entry name" value="ABC transporter transmembrane region"/>
    <property type="match status" value="1"/>
</dbReference>
<accession>A0ABW3K985</accession>
<keyword evidence="6 7" id="KW-0472">Membrane</keyword>
<feature type="domain" description="ABC transmembrane type-1" evidence="9">
    <location>
        <begin position="19"/>
        <end position="301"/>
    </location>
</feature>
<evidence type="ECO:0000256" key="7">
    <source>
        <dbReference type="SAM" id="Phobius"/>
    </source>
</evidence>
<dbReference type="InterPro" id="IPR017871">
    <property type="entry name" value="ABC_transporter-like_CS"/>
</dbReference>
<sequence length="544" mass="60740">MKILNSIRVLIASFHQKIWIVVIFAVLLSALLIPVSFLVKVIFDQAIPNNDVNLLLKLTVALIALMTCNGILSIYTRATILRYTKDAVSNIRNALSEKLLRLSHASYQQADISRIHKILVYDTEKLDNFANAIFSVMIPSACISLCLVIILIILNLQMSLLLLAITPLIILITEFLRRASKKSLSQFQASFESFHKKSLFLLEFNKLIKVSSTQQKEAEHHKSIVRELNNSSLRMAIGFIKMSNYQEVVFSVSSIILLAWGSYTVMQGSMTIGTLMSFYFCLFLLKRYLNTIGSALPSVIEGTDSWQQCTRLLSEQHDETYTGTIQHVFDGKIECRDITFSFGELPLFKNFNLSLRPGETTLVIGPNGSGKSTLVNLILGLYQPHEGTVYASDMAYTQWDIQYLRSKIAVVLQEDTTFQGTILENITYGIPNAGPGAVQEAVQYSGLHEFIESLPEGLHTVIGEKGASLSGGQRQKIAIARCFLAKASLIILDEPTNHLDESTVELIASSLKKQKHTPSVLIITHTERLRSRSDQVIELKTAYA</sequence>
<organism evidence="10 11">
    <name type="scientific">Ohtaekwangia kribbensis</name>
    <dbReference type="NCBI Taxonomy" id="688913"/>
    <lineage>
        <taxon>Bacteria</taxon>
        <taxon>Pseudomonadati</taxon>
        <taxon>Bacteroidota</taxon>
        <taxon>Cytophagia</taxon>
        <taxon>Cytophagales</taxon>
        <taxon>Fulvivirgaceae</taxon>
        <taxon>Ohtaekwangia</taxon>
    </lineage>
</organism>
<dbReference type="Gene3D" id="3.40.50.300">
    <property type="entry name" value="P-loop containing nucleotide triphosphate hydrolases"/>
    <property type="match status" value="1"/>
</dbReference>
<dbReference type="Pfam" id="PF00664">
    <property type="entry name" value="ABC_membrane"/>
    <property type="match status" value="1"/>
</dbReference>
<comment type="caution">
    <text evidence="10">The sequence shown here is derived from an EMBL/GenBank/DDBJ whole genome shotgun (WGS) entry which is preliminary data.</text>
</comment>
<evidence type="ECO:0000256" key="6">
    <source>
        <dbReference type="ARBA" id="ARBA00023136"/>
    </source>
</evidence>
<name>A0ABW3K985_9BACT</name>
<evidence type="ECO:0000256" key="2">
    <source>
        <dbReference type="ARBA" id="ARBA00022692"/>
    </source>
</evidence>
<evidence type="ECO:0000259" key="8">
    <source>
        <dbReference type="PROSITE" id="PS50893"/>
    </source>
</evidence>
<dbReference type="InterPro" id="IPR027417">
    <property type="entry name" value="P-loop_NTPase"/>
</dbReference>
<evidence type="ECO:0000313" key="10">
    <source>
        <dbReference type="EMBL" id="MFD1001592.1"/>
    </source>
</evidence>
<dbReference type="InterPro" id="IPR039421">
    <property type="entry name" value="Type_1_exporter"/>
</dbReference>
<keyword evidence="2 7" id="KW-0812">Transmembrane</keyword>
<dbReference type="InterPro" id="IPR011527">
    <property type="entry name" value="ABC1_TM_dom"/>
</dbReference>
<keyword evidence="5 7" id="KW-1133">Transmembrane helix</keyword>
<dbReference type="SUPFAM" id="SSF52540">
    <property type="entry name" value="P-loop containing nucleoside triphosphate hydrolases"/>
    <property type="match status" value="1"/>
</dbReference>
<proteinExistence type="predicted"/>
<dbReference type="PROSITE" id="PS50929">
    <property type="entry name" value="ABC_TM1F"/>
    <property type="match status" value="1"/>
</dbReference>
<dbReference type="SMART" id="SM00382">
    <property type="entry name" value="AAA"/>
    <property type="match status" value="1"/>
</dbReference>
<evidence type="ECO:0000256" key="3">
    <source>
        <dbReference type="ARBA" id="ARBA00022741"/>
    </source>
</evidence>
<dbReference type="InterPro" id="IPR036640">
    <property type="entry name" value="ABC1_TM_sf"/>
</dbReference>
<dbReference type="GO" id="GO:0005524">
    <property type="term" value="F:ATP binding"/>
    <property type="evidence" value="ECO:0007669"/>
    <property type="project" value="UniProtKB-KW"/>
</dbReference>
<dbReference type="CDD" id="cd07346">
    <property type="entry name" value="ABC_6TM_exporters"/>
    <property type="match status" value="1"/>
</dbReference>
<dbReference type="Gene3D" id="1.20.1560.10">
    <property type="entry name" value="ABC transporter type 1, transmembrane domain"/>
    <property type="match status" value="1"/>
</dbReference>
<dbReference type="PROSITE" id="PS50893">
    <property type="entry name" value="ABC_TRANSPORTER_2"/>
    <property type="match status" value="1"/>
</dbReference>
<keyword evidence="3" id="KW-0547">Nucleotide-binding</keyword>
<feature type="transmembrane region" description="Helical" evidence="7">
    <location>
        <begin position="20"/>
        <end position="43"/>
    </location>
</feature>
<evidence type="ECO:0000256" key="4">
    <source>
        <dbReference type="ARBA" id="ARBA00022840"/>
    </source>
</evidence>
<protein>
    <submittedName>
        <fullName evidence="10">ABC transporter ATP-binding protein</fullName>
    </submittedName>
</protein>
<dbReference type="InterPro" id="IPR003593">
    <property type="entry name" value="AAA+_ATPase"/>
</dbReference>
<dbReference type="RefSeq" id="WP_377581628.1">
    <property type="nucleotide sequence ID" value="NZ_JBHTKA010000007.1"/>
</dbReference>
<dbReference type="PANTHER" id="PTHR43394:SF1">
    <property type="entry name" value="ATP-BINDING CASSETTE SUB-FAMILY B MEMBER 10, MITOCHONDRIAL"/>
    <property type="match status" value="1"/>
</dbReference>
<dbReference type="Proteomes" id="UP001597112">
    <property type="component" value="Unassembled WGS sequence"/>
</dbReference>
<keyword evidence="11" id="KW-1185">Reference proteome</keyword>
<dbReference type="EMBL" id="JBHTKA010000007">
    <property type="protein sequence ID" value="MFD1001592.1"/>
    <property type="molecule type" value="Genomic_DNA"/>
</dbReference>
<dbReference type="Pfam" id="PF00005">
    <property type="entry name" value="ABC_tran"/>
    <property type="match status" value="1"/>
</dbReference>